<dbReference type="STRING" id="260084.SAMN02927928_0666"/>
<evidence type="ECO:0000313" key="2">
    <source>
        <dbReference type="Proteomes" id="UP000199150"/>
    </source>
</evidence>
<dbReference type="InterPro" id="IPR013321">
    <property type="entry name" value="Arc_rbn_hlx_hlx"/>
</dbReference>
<dbReference type="Proteomes" id="UP000199150">
    <property type="component" value="Unassembled WGS sequence"/>
</dbReference>
<dbReference type="RefSeq" id="WP_090643631.1">
    <property type="nucleotide sequence ID" value="NZ_CBCRYE010000001.1"/>
</dbReference>
<protein>
    <recommendedName>
        <fullName evidence="3">CopG family transcriptional regulator</fullName>
    </recommendedName>
</protein>
<dbReference type="AlphaFoldDB" id="A0A1G4PTY9"/>
<dbReference type="EMBL" id="FMTS01000001">
    <property type="protein sequence ID" value="SCW35783.1"/>
    <property type="molecule type" value="Genomic_DNA"/>
</dbReference>
<reference evidence="2" key="1">
    <citation type="submission" date="2016-10" db="EMBL/GenBank/DDBJ databases">
        <authorList>
            <person name="Varghese N."/>
            <person name="Submissions S."/>
        </authorList>
    </citation>
    <scope>NUCLEOTIDE SEQUENCE [LARGE SCALE GENOMIC DNA]</scope>
    <source>
        <strain evidence="2">CGMCC 1.3431</strain>
    </source>
</reference>
<name>A0A1G4PTY9_9CAUL</name>
<keyword evidence="2" id="KW-1185">Reference proteome</keyword>
<organism evidence="1 2">
    <name type="scientific">Asticcacaulis taihuensis</name>
    <dbReference type="NCBI Taxonomy" id="260084"/>
    <lineage>
        <taxon>Bacteria</taxon>
        <taxon>Pseudomonadati</taxon>
        <taxon>Pseudomonadota</taxon>
        <taxon>Alphaproteobacteria</taxon>
        <taxon>Caulobacterales</taxon>
        <taxon>Caulobacteraceae</taxon>
        <taxon>Asticcacaulis</taxon>
    </lineage>
</organism>
<dbReference type="GO" id="GO:0006355">
    <property type="term" value="P:regulation of DNA-templated transcription"/>
    <property type="evidence" value="ECO:0007669"/>
    <property type="project" value="InterPro"/>
</dbReference>
<gene>
    <name evidence="1" type="ORF">SAMN02927928_0666</name>
</gene>
<proteinExistence type="predicted"/>
<sequence length="139" mass="15953">MTLLPFKKKYQIYLYGPVAERFEALATKPGANKSAILAMAITHWLDRNGGNELDDRFSIRFRAYAAQLDRFERDQRILMETLALFIRLNLQRDAFLPETDAATRARGTERFRAFIAEVGRRLAQDQPSFDPDILGGLDD</sequence>
<dbReference type="Gene3D" id="1.10.1220.10">
    <property type="entry name" value="Met repressor-like"/>
    <property type="match status" value="1"/>
</dbReference>
<evidence type="ECO:0008006" key="3">
    <source>
        <dbReference type="Google" id="ProtNLM"/>
    </source>
</evidence>
<dbReference type="OrthoDB" id="9803941at2"/>
<evidence type="ECO:0000313" key="1">
    <source>
        <dbReference type="EMBL" id="SCW35783.1"/>
    </source>
</evidence>
<accession>A0A1G4PTY9</accession>